<protein>
    <submittedName>
        <fullName evidence="1">Uncharacterized protein</fullName>
    </submittedName>
</protein>
<name>A0A2I0BEY4_9ASPA</name>
<evidence type="ECO:0000313" key="2">
    <source>
        <dbReference type="Proteomes" id="UP000236161"/>
    </source>
</evidence>
<dbReference type="EMBL" id="KZ451886">
    <property type="protein sequence ID" value="PKA66332.1"/>
    <property type="molecule type" value="Genomic_DNA"/>
</dbReference>
<proteinExistence type="predicted"/>
<accession>A0A2I0BEY4</accession>
<dbReference type="AlphaFoldDB" id="A0A2I0BEY4"/>
<reference evidence="1 2" key="1">
    <citation type="journal article" date="2017" name="Nature">
        <title>The Apostasia genome and the evolution of orchids.</title>
        <authorList>
            <person name="Zhang G.Q."/>
            <person name="Liu K.W."/>
            <person name="Li Z."/>
            <person name="Lohaus R."/>
            <person name="Hsiao Y.Y."/>
            <person name="Niu S.C."/>
            <person name="Wang J.Y."/>
            <person name="Lin Y.C."/>
            <person name="Xu Q."/>
            <person name="Chen L.J."/>
            <person name="Yoshida K."/>
            <person name="Fujiwara S."/>
            <person name="Wang Z.W."/>
            <person name="Zhang Y.Q."/>
            <person name="Mitsuda N."/>
            <person name="Wang M."/>
            <person name="Liu G.H."/>
            <person name="Pecoraro L."/>
            <person name="Huang H.X."/>
            <person name="Xiao X.J."/>
            <person name="Lin M."/>
            <person name="Wu X.Y."/>
            <person name="Wu W.L."/>
            <person name="Chen Y.Y."/>
            <person name="Chang S.B."/>
            <person name="Sakamoto S."/>
            <person name="Ohme-Takagi M."/>
            <person name="Yagi M."/>
            <person name="Zeng S.J."/>
            <person name="Shen C.Y."/>
            <person name="Yeh C.M."/>
            <person name="Luo Y.B."/>
            <person name="Tsai W.C."/>
            <person name="Van de Peer Y."/>
            <person name="Liu Z.J."/>
        </authorList>
    </citation>
    <scope>NUCLEOTIDE SEQUENCE [LARGE SCALE GENOMIC DNA]</scope>
    <source>
        <strain evidence="2">cv. Shenzhen</strain>
        <tissue evidence="1">Stem</tissue>
    </source>
</reference>
<organism evidence="1 2">
    <name type="scientific">Apostasia shenzhenica</name>
    <dbReference type="NCBI Taxonomy" id="1088818"/>
    <lineage>
        <taxon>Eukaryota</taxon>
        <taxon>Viridiplantae</taxon>
        <taxon>Streptophyta</taxon>
        <taxon>Embryophyta</taxon>
        <taxon>Tracheophyta</taxon>
        <taxon>Spermatophyta</taxon>
        <taxon>Magnoliopsida</taxon>
        <taxon>Liliopsida</taxon>
        <taxon>Asparagales</taxon>
        <taxon>Orchidaceae</taxon>
        <taxon>Apostasioideae</taxon>
        <taxon>Apostasia</taxon>
    </lineage>
</organism>
<dbReference type="Proteomes" id="UP000236161">
    <property type="component" value="Unassembled WGS sequence"/>
</dbReference>
<evidence type="ECO:0000313" key="1">
    <source>
        <dbReference type="EMBL" id="PKA66332.1"/>
    </source>
</evidence>
<gene>
    <name evidence="1" type="ORF">AXF42_Ash007029</name>
</gene>
<sequence>MNLFFSRVRARLSLVSPPYHKNCLVFQNEFPPFELKIGDAATMWSNVTVKNFSIDGDLAGKIATDRTMNRTLLVSTNFYFHVAYRTEKWSTKMHAMETGCAYIALEYDDDRAAGALRKTTVWCGVLP</sequence>
<keyword evidence="2" id="KW-1185">Reference proteome</keyword>